<dbReference type="SUPFAM" id="SSF57903">
    <property type="entry name" value="FYVE/PHD zinc finger"/>
    <property type="match status" value="1"/>
</dbReference>
<dbReference type="PROSITE" id="PS50178">
    <property type="entry name" value="ZF_FYVE"/>
    <property type="match status" value="1"/>
</dbReference>
<reference evidence="8" key="1">
    <citation type="submission" date="2012-12" db="EMBL/GenBank/DDBJ databases">
        <authorList>
            <person name="Hellsten U."/>
            <person name="Grimwood J."/>
            <person name="Chapman J.A."/>
            <person name="Shapiro H."/>
            <person name="Aerts A."/>
            <person name="Otillar R.P."/>
            <person name="Terry A.Y."/>
            <person name="Boore J.L."/>
            <person name="Simakov O."/>
            <person name="Marletaz F."/>
            <person name="Cho S.-J."/>
            <person name="Edsinger-Gonzales E."/>
            <person name="Havlak P."/>
            <person name="Kuo D.-H."/>
            <person name="Larsson T."/>
            <person name="Lv J."/>
            <person name="Arendt D."/>
            <person name="Savage R."/>
            <person name="Osoegawa K."/>
            <person name="de Jong P."/>
            <person name="Lindberg D.R."/>
            <person name="Seaver E.C."/>
            <person name="Weisblat D.A."/>
            <person name="Putnam N.H."/>
            <person name="Grigoriev I.V."/>
            <person name="Rokhsar D.S."/>
        </authorList>
    </citation>
    <scope>NUCLEOTIDE SEQUENCE</scope>
</reference>
<evidence type="ECO:0000313" key="6">
    <source>
        <dbReference type="EMBL" id="ESO02065.1"/>
    </source>
</evidence>
<dbReference type="Pfam" id="PF01363">
    <property type="entry name" value="FYVE"/>
    <property type="match status" value="1"/>
</dbReference>
<dbReference type="Gene3D" id="2.30.29.160">
    <property type="entry name" value="Zinc finger FYVE domain-containing protein 21, C-terminal"/>
    <property type="match status" value="1"/>
</dbReference>
<proteinExistence type="predicted"/>
<dbReference type="PANTHER" id="PTHR39490:SF8">
    <property type="entry name" value="ZINC FINGER FYVE DOMAIN-CONTAINING PROTEIN 21"/>
    <property type="match status" value="1"/>
</dbReference>
<keyword evidence="8" id="KW-1185">Reference proteome</keyword>
<dbReference type="InParanoid" id="T1FQ46"/>
<dbReference type="STRING" id="6412.T1FQ46"/>
<dbReference type="CDD" id="cd15727">
    <property type="entry name" value="FYVE_ZF21"/>
    <property type="match status" value="1"/>
</dbReference>
<reference evidence="7" key="3">
    <citation type="submission" date="2015-06" db="UniProtKB">
        <authorList>
            <consortium name="EnsemblMetazoa"/>
        </authorList>
    </citation>
    <scope>IDENTIFICATION</scope>
</reference>
<gene>
    <name evidence="7" type="primary">20210943</name>
    <name evidence="6" type="ORF">HELRODRAFT_188563</name>
</gene>
<evidence type="ECO:0000256" key="2">
    <source>
        <dbReference type="ARBA" id="ARBA00022771"/>
    </source>
</evidence>
<dbReference type="eggNOG" id="ENOG502QRR6">
    <property type="taxonomic scope" value="Eukaryota"/>
</dbReference>
<dbReference type="InterPro" id="IPR017455">
    <property type="entry name" value="Znf_FYVE-rel"/>
</dbReference>
<dbReference type="InterPro" id="IPR011011">
    <property type="entry name" value="Znf_FYVE_PHD"/>
</dbReference>
<keyword evidence="1" id="KW-0479">Metal-binding</keyword>
<evidence type="ECO:0000313" key="8">
    <source>
        <dbReference type="Proteomes" id="UP000015101"/>
    </source>
</evidence>
<sequence length="240" mass="27532">MGDKNLLSCTKSGVKIIPADENDASPLTLPEPTWIPDKQIQSCSLCQTKFDLFNRKHHCRRCGTCICRKCCHNRPLPRMCFIDPVLQCNLCSLVSTQEDIFFDEHLKYLQQGSVLNVMNYDVSDDNVKAVPMFCRLSRSQREILFQCEKKQTVNVIEPILLSEIKEMIKISSHKHSNITGIKLLYDNASREHQTCTMKVSPTSPQQHHQLQWLDALLKAFELVQETKKLMPAGNTIEIQE</sequence>
<name>T1FQ46_HELRO</name>
<dbReference type="CTD" id="20210943"/>
<dbReference type="PANTHER" id="PTHR39490">
    <property type="entry name" value="ARRESTIN DOMAIN-CONTAINING PROTEIN D"/>
    <property type="match status" value="1"/>
</dbReference>
<evidence type="ECO:0000313" key="7">
    <source>
        <dbReference type="EnsemblMetazoa" id="HelroP188563"/>
    </source>
</evidence>
<dbReference type="RefSeq" id="XP_009019473.1">
    <property type="nucleotide sequence ID" value="XM_009021225.1"/>
</dbReference>
<dbReference type="KEGG" id="hro:HELRODRAFT_188563"/>
<dbReference type="GeneID" id="20210943"/>
<protein>
    <recommendedName>
        <fullName evidence="5">FYVE-type domain-containing protein</fullName>
    </recommendedName>
</protein>
<dbReference type="Pfam" id="PF16696">
    <property type="entry name" value="ZFYVE21_C"/>
    <property type="match status" value="1"/>
</dbReference>
<keyword evidence="2 4" id="KW-0863">Zinc-finger</keyword>
<accession>T1FQ46</accession>
<evidence type="ECO:0000256" key="4">
    <source>
        <dbReference type="PROSITE-ProRule" id="PRU00091"/>
    </source>
</evidence>
<dbReference type="InterPro" id="IPR032031">
    <property type="entry name" value="ZFYVE21_C"/>
</dbReference>
<dbReference type="OMA" id="HCEIEIA"/>
<dbReference type="InterPro" id="IPR038632">
    <property type="entry name" value="ZFYVE21_C_sf"/>
</dbReference>
<dbReference type="Proteomes" id="UP000015101">
    <property type="component" value="Unassembled WGS sequence"/>
</dbReference>
<dbReference type="InterPro" id="IPR000306">
    <property type="entry name" value="Znf_FYVE"/>
</dbReference>
<evidence type="ECO:0000256" key="1">
    <source>
        <dbReference type="ARBA" id="ARBA00022723"/>
    </source>
</evidence>
<dbReference type="EnsemblMetazoa" id="HelroT188563">
    <property type="protein sequence ID" value="HelroP188563"/>
    <property type="gene ID" value="HelroG188563"/>
</dbReference>
<reference evidence="6 8" key="2">
    <citation type="journal article" date="2013" name="Nature">
        <title>Insights into bilaterian evolution from three spiralian genomes.</title>
        <authorList>
            <person name="Simakov O."/>
            <person name="Marletaz F."/>
            <person name="Cho S.J."/>
            <person name="Edsinger-Gonzales E."/>
            <person name="Havlak P."/>
            <person name="Hellsten U."/>
            <person name="Kuo D.H."/>
            <person name="Larsson T."/>
            <person name="Lv J."/>
            <person name="Arendt D."/>
            <person name="Savage R."/>
            <person name="Osoegawa K."/>
            <person name="de Jong P."/>
            <person name="Grimwood J."/>
            <person name="Chapman J.A."/>
            <person name="Shapiro H."/>
            <person name="Aerts A."/>
            <person name="Otillar R.P."/>
            <person name="Terry A.Y."/>
            <person name="Boore J.L."/>
            <person name="Grigoriev I.V."/>
            <person name="Lindberg D.R."/>
            <person name="Seaver E.C."/>
            <person name="Weisblat D.A."/>
            <person name="Putnam N.H."/>
            <person name="Rokhsar D.S."/>
        </authorList>
    </citation>
    <scope>NUCLEOTIDE SEQUENCE</scope>
</reference>
<dbReference type="AlphaFoldDB" id="T1FQ46"/>
<dbReference type="EMBL" id="KB096742">
    <property type="protein sequence ID" value="ESO02065.1"/>
    <property type="molecule type" value="Genomic_DNA"/>
</dbReference>
<dbReference type="SMART" id="SM00064">
    <property type="entry name" value="FYVE"/>
    <property type="match status" value="1"/>
</dbReference>
<organism evidence="7 8">
    <name type="scientific">Helobdella robusta</name>
    <name type="common">Californian leech</name>
    <dbReference type="NCBI Taxonomy" id="6412"/>
    <lineage>
        <taxon>Eukaryota</taxon>
        <taxon>Metazoa</taxon>
        <taxon>Spiralia</taxon>
        <taxon>Lophotrochozoa</taxon>
        <taxon>Annelida</taxon>
        <taxon>Clitellata</taxon>
        <taxon>Hirudinea</taxon>
        <taxon>Rhynchobdellida</taxon>
        <taxon>Glossiphoniidae</taxon>
        <taxon>Helobdella</taxon>
    </lineage>
</organism>
<keyword evidence="3" id="KW-0862">Zinc</keyword>
<evidence type="ECO:0000259" key="5">
    <source>
        <dbReference type="PROSITE" id="PS50178"/>
    </source>
</evidence>
<dbReference type="GO" id="GO:0008270">
    <property type="term" value="F:zinc ion binding"/>
    <property type="evidence" value="ECO:0007669"/>
    <property type="project" value="UniProtKB-KW"/>
</dbReference>
<dbReference type="InterPro" id="IPR013083">
    <property type="entry name" value="Znf_RING/FYVE/PHD"/>
</dbReference>
<feature type="domain" description="FYVE-type" evidence="5">
    <location>
        <begin position="37"/>
        <end position="91"/>
    </location>
</feature>
<dbReference type="Gene3D" id="3.30.40.10">
    <property type="entry name" value="Zinc/RING finger domain, C3HC4 (zinc finger)"/>
    <property type="match status" value="1"/>
</dbReference>
<dbReference type="HOGENOM" id="CLU_103398_0_0_1"/>
<dbReference type="InterPro" id="IPR052113">
    <property type="entry name" value="FYVE-type_Zinc_Finger"/>
</dbReference>
<dbReference type="OrthoDB" id="660555at2759"/>
<evidence type="ECO:0000256" key="3">
    <source>
        <dbReference type="ARBA" id="ARBA00022833"/>
    </source>
</evidence>
<dbReference type="EMBL" id="AMQM01000782">
    <property type="status" value="NOT_ANNOTATED_CDS"/>
    <property type="molecule type" value="Genomic_DNA"/>
</dbReference>